<dbReference type="Pfam" id="PF12770">
    <property type="entry name" value="CHAT"/>
    <property type="match status" value="1"/>
</dbReference>
<dbReference type="PANTHER" id="PTHR10098:SF108">
    <property type="entry name" value="TETRATRICOPEPTIDE REPEAT PROTEIN 28"/>
    <property type="match status" value="1"/>
</dbReference>
<evidence type="ECO:0000256" key="1">
    <source>
        <dbReference type="SAM" id="SignalP"/>
    </source>
</evidence>
<name>A0AAU7CKF3_9BACT</name>
<dbReference type="EMBL" id="CP155447">
    <property type="protein sequence ID" value="XBH05607.1"/>
    <property type="molecule type" value="Genomic_DNA"/>
</dbReference>
<evidence type="ECO:0000313" key="3">
    <source>
        <dbReference type="EMBL" id="XBH05607.1"/>
    </source>
</evidence>
<feature type="signal peptide" evidence="1">
    <location>
        <begin position="1"/>
        <end position="21"/>
    </location>
</feature>
<protein>
    <submittedName>
        <fullName evidence="3">CHAT domain-containing protein</fullName>
    </submittedName>
</protein>
<evidence type="ECO:0000259" key="2">
    <source>
        <dbReference type="Pfam" id="PF12770"/>
    </source>
</evidence>
<sequence length="766" mass="84042">MMRFGSGLVAAVLVFAGASRAASPAAGDRPPFEVAETPARDDLRRRFEETDVLRDLLPPQEMVEKYRALIDDAFKEYGSNAYEPYAVLDRLAGYLGDLTQSSDTTFANNIQPEPLRRSFAESTKTTRRELIEALRRSKLADWRKQGEIAKHEGLIELKAGDITKSRPKFDEAAKRLGEHPKASAFSLARVVLAQAEIACFQKRWDDAEAACDRLFHLFHDMDGRSMDVLSLDVLAKAEGQAAYHLAFSLARRREATRQQIEKYAEWVLNTKVYRREMFARQLAALRASDQPAVAKVREQLFDAWRRFAVLAVKPVRNPGDPAIQRRRADAVLAMFAKVKTIARQAARVTAGTVQAEDWVSIDRVRAALPPDSVLVDFYGFLEYDFEKPAGVMAWKSSRDIAFIIPPSGRGEVRMVDLADGEETWQAVDAYVRTLGPPATDDAAARREAEEKATEASVDVSRILLHPLLPYIKDAKRWIISPHSLTWLIPWATLGLEDGELVVDHHATSNVLSGRHVARGVVGSPRTLAAGASLIVADPDYDLGRAKGARNGVFSPLPETEAEARAIAPHLEAYTGTAPRILLGAEARESAALALPPPRVLVASTHGYYGTLPDVPLGVHSAMLRCGLAFAGANERRELDDRPGDDGVATGLEILASDFRGTELVVLSACATSYGEFQTTQGLVGLNLAFHLAGAKTVMGSLWPVPIDETTQLTTEFFSELARGTPADESLRRSQAKLVKDLKKKGGAPPWFWAAFVLSGDATRSAR</sequence>
<organism evidence="3">
    <name type="scientific">Singulisphaera sp. Ch08</name>
    <dbReference type="NCBI Taxonomy" id="3120278"/>
    <lineage>
        <taxon>Bacteria</taxon>
        <taxon>Pseudomonadati</taxon>
        <taxon>Planctomycetota</taxon>
        <taxon>Planctomycetia</taxon>
        <taxon>Isosphaerales</taxon>
        <taxon>Isosphaeraceae</taxon>
        <taxon>Singulisphaera</taxon>
    </lineage>
</organism>
<accession>A0AAU7CKF3</accession>
<dbReference type="InterPro" id="IPR024983">
    <property type="entry name" value="CHAT_dom"/>
</dbReference>
<proteinExistence type="predicted"/>
<gene>
    <name evidence="3" type="ORF">V5E97_06185</name>
</gene>
<keyword evidence="1" id="KW-0732">Signal</keyword>
<dbReference type="PANTHER" id="PTHR10098">
    <property type="entry name" value="RAPSYN-RELATED"/>
    <property type="match status" value="1"/>
</dbReference>
<feature type="chain" id="PRO_5043783847" evidence="1">
    <location>
        <begin position="22"/>
        <end position="766"/>
    </location>
</feature>
<feature type="domain" description="CHAT" evidence="2">
    <location>
        <begin position="460"/>
        <end position="760"/>
    </location>
</feature>
<dbReference type="RefSeq" id="WP_406698444.1">
    <property type="nucleotide sequence ID" value="NZ_CP155447.1"/>
</dbReference>
<dbReference type="AlphaFoldDB" id="A0AAU7CKF3"/>
<reference evidence="3" key="1">
    <citation type="submission" date="2024-05" db="EMBL/GenBank/DDBJ databases">
        <title>Planctomycetes of the genus Singulisphaera possess chitinolytic capabilities.</title>
        <authorList>
            <person name="Ivanova A."/>
        </authorList>
    </citation>
    <scope>NUCLEOTIDE SEQUENCE</scope>
    <source>
        <strain evidence="3">Ch08T</strain>
    </source>
</reference>